<accession>A0A0E9V3K5</accession>
<name>A0A0E9V3K5_ANGAN</name>
<evidence type="ECO:0000313" key="1">
    <source>
        <dbReference type="EMBL" id="JAH72576.1"/>
    </source>
</evidence>
<dbReference type="AlphaFoldDB" id="A0A0E9V3K5"/>
<reference evidence="1" key="1">
    <citation type="submission" date="2014-11" db="EMBL/GenBank/DDBJ databases">
        <authorList>
            <person name="Amaro Gonzalez C."/>
        </authorList>
    </citation>
    <scope>NUCLEOTIDE SEQUENCE</scope>
</reference>
<proteinExistence type="predicted"/>
<sequence>MLDFCYSLLEFRSAYLQVLKDATCWM</sequence>
<reference evidence="1" key="2">
    <citation type="journal article" date="2015" name="Fish Shellfish Immunol.">
        <title>Early steps in the European eel (Anguilla anguilla)-Vibrio vulnificus interaction in the gills: Role of the RtxA13 toxin.</title>
        <authorList>
            <person name="Callol A."/>
            <person name="Pajuelo D."/>
            <person name="Ebbesson L."/>
            <person name="Teles M."/>
            <person name="MacKenzie S."/>
            <person name="Amaro C."/>
        </authorList>
    </citation>
    <scope>NUCLEOTIDE SEQUENCE</scope>
</reference>
<protein>
    <submittedName>
        <fullName evidence="1">Uncharacterized protein</fullName>
    </submittedName>
</protein>
<dbReference type="EMBL" id="GBXM01036001">
    <property type="protein sequence ID" value="JAH72576.1"/>
    <property type="molecule type" value="Transcribed_RNA"/>
</dbReference>
<organism evidence="1">
    <name type="scientific">Anguilla anguilla</name>
    <name type="common">European freshwater eel</name>
    <name type="synonym">Muraena anguilla</name>
    <dbReference type="NCBI Taxonomy" id="7936"/>
    <lineage>
        <taxon>Eukaryota</taxon>
        <taxon>Metazoa</taxon>
        <taxon>Chordata</taxon>
        <taxon>Craniata</taxon>
        <taxon>Vertebrata</taxon>
        <taxon>Euteleostomi</taxon>
        <taxon>Actinopterygii</taxon>
        <taxon>Neopterygii</taxon>
        <taxon>Teleostei</taxon>
        <taxon>Anguilliformes</taxon>
        <taxon>Anguillidae</taxon>
        <taxon>Anguilla</taxon>
    </lineage>
</organism>